<accession>A0ABQ3W200</accession>
<gene>
    <name evidence="6" type="primary">pbpX2</name>
    <name evidence="6" type="ORF">YK48G_16190</name>
</gene>
<dbReference type="Proteomes" id="UP000604765">
    <property type="component" value="Unassembled WGS sequence"/>
</dbReference>
<keyword evidence="7" id="KW-1185">Reference proteome</keyword>
<dbReference type="InterPro" id="IPR012338">
    <property type="entry name" value="Beta-lactam/transpept-like"/>
</dbReference>
<keyword evidence="4" id="KW-1133">Transmembrane helix</keyword>
<feature type="domain" description="Beta-lactamase-related" evidence="5">
    <location>
        <begin position="82"/>
        <end position="381"/>
    </location>
</feature>
<organism evidence="6 7">
    <name type="scientific">Lentilactobacillus fungorum</name>
    <dbReference type="NCBI Taxonomy" id="2201250"/>
    <lineage>
        <taxon>Bacteria</taxon>
        <taxon>Bacillati</taxon>
        <taxon>Bacillota</taxon>
        <taxon>Bacilli</taxon>
        <taxon>Lactobacillales</taxon>
        <taxon>Lactobacillaceae</taxon>
        <taxon>Lentilactobacillus</taxon>
    </lineage>
</organism>
<dbReference type="EMBL" id="BNJR01000014">
    <property type="protein sequence ID" value="GHP14194.1"/>
    <property type="molecule type" value="Genomic_DNA"/>
</dbReference>
<sequence length="400" mass="44720">MRRRQTFLYILLTVFVVGLVGGLSYWHFQNNDQTRQAKKLQKKSAKESASKASSQSSSTPAAKRSSSQQPKKLTGQALRITNYLRQNHFVGSALIVRNGRVIYRRGLGYANYAKRQPNLPNSQYQILSIQKSLTAVQMMKLVVEKRLSLNTKLAKFYPAIPNANRITIRNLLDMDSGLSMSTVGANVALSEKRVIEYAVTHVDSRETALGQWDYQPVNYVLLAGIIGKLTKQSYRQNFYQTFVYPLNLRGTGFVQRWPASSFRTIAYRYQKTNQAEQNYEVPFKEAQAAKQNELGTGQVYMSPIDLFKAERAILRGRIISRQAVAALHAAGSASTYGGGIYNLKNGIRSHGIGYGYEAVILITRGGQNGVVLLSNNYRPAQSIQEPAIALYTELLDGQIT</sequence>
<dbReference type="InterPro" id="IPR050491">
    <property type="entry name" value="AmpC-like"/>
</dbReference>
<dbReference type="Gene3D" id="3.40.710.10">
    <property type="entry name" value="DD-peptidase/beta-lactamase superfamily"/>
    <property type="match status" value="1"/>
</dbReference>
<evidence type="ECO:0000256" key="3">
    <source>
        <dbReference type="SAM" id="MobiDB-lite"/>
    </source>
</evidence>
<dbReference type="InterPro" id="IPR001466">
    <property type="entry name" value="Beta-lactam-related"/>
</dbReference>
<comment type="subcellular location">
    <subcellularLocation>
        <location evidence="1">Membrane</location>
    </subcellularLocation>
</comment>
<evidence type="ECO:0000256" key="2">
    <source>
        <dbReference type="ARBA" id="ARBA00023136"/>
    </source>
</evidence>
<evidence type="ECO:0000256" key="1">
    <source>
        <dbReference type="ARBA" id="ARBA00004370"/>
    </source>
</evidence>
<feature type="region of interest" description="Disordered" evidence="3">
    <location>
        <begin position="37"/>
        <end position="73"/>
    </location>
</feature>
<dbReference type="Pfam" id="PF00144">
    <property type="entry name" value="Beta-lactamase"/>
    <property type="match status" value="1"/>
</dbReference>
<dbReference type="PANTHER" id="PTHR46825:SF11">
    <property type="entry name" value="PENICILLIN-BINDING PROTEIN 4"/>
    <property type="match status" value="1"/>
</dbReference>
<proteinExistence type="predicted"/>
<dbReference type="SUPFAM" id="SSF56601">
    <property type="entry name" value="beta-lactamase/transpeptidase-like"/>
    <property type="match status" value="1"/>
</dbReference>
<feature type="transmembrane region" description="Helical" evidence="4">
    <location>
        <begin position="7"/>
        <end position="28"/>
    </location>
</feature>
<comment type="caution">
    <text evidence="6">The sequence shown here is derived from an EMBL/GenBank/DDBJ whole genome shotgun (WGS) entry which is preliminary data.</text>
</comment>
<protein>
    <submittedName>
        <fullName evidence="6">Peptidase S12</fullName>
    </submittedName>
</protein>
<dbReference type="RefSeq" id="WP_203630211.1">
    <property type="nucleotide sequence ID" value="NZ_BNJR01000014.1"/>
</dbReference>
<feature type="compositionally biased region" description="Low complexity" evidence="3">
    <location>
        <begin position="50"/>
        <end position="68"/>
    </location>
</feature>
<dbReference type="PANTHER" id="PTHR46825">
    <property type="entry name" value="D-ALANYL-D-ALANINE-CARBOXYPEPTIDASE/ENDOPEPTIDASE AMPH"/>
    <property type="match status" value="1"/>
</dbReference>
<evidence type="ECO:0000256" key="4">
    <source>
        <dbReference type="SAM" id="Phobius"/>
    </source>
</evidence>
<evidence type="ECO:0000259" key="5">
    <source>
        <dbReference type="Pfam" id="PF00144"/>
    </source>
</evidence>
<keyword evidence="2 4" id="KW-0472">Membrane</keyword>
<keyword evidence="4" id="KW-0812">Transmembrane</keyword>
<name>A0ABQ3W200_9LACO</name>
<evidence type="ECO:0000313" key="7">
    <source>
        <dbReference type="Proteomes" id="UP000604765"/>
    </source>
</evidence>
<reference evidence="6 7" key="1">
    <citation type="journal article" date="2021" name="Int. J. Syst. Evol. Microbiol.">
        <title>Lentilactobacillus fungorum sp. nov., isolated from spent mushroom substrates.</title>
        <authorList>
            <person name="Tohno M."/>
            <person name="Tanizawa Y."/>
            <person name="Kojima Y."/>
            <person name="Sakamoto M."/>
            <person name="Ohkuma M."/>
            <person name="Kobayashi H."/>
        </authorList>
    </citation>
    <scope>NUCLEOTIDE SEQUENCE [LARGE SCALE GENOMIC DNA]</scope>
    <source>
        <strain evidence="6 7">YK48G</strain>
    </source>
</reference>
<evidence type="ECO:0000313" key="6">
    <source>
        <dbReference type="EMBL" id="GHP14194.1"/>
    </source>
</evidence>